<sequence>MELVPAALTSVAPAGVGDRVCLDLVQLLRTGEGVLVGSSAKLLALVHAETLETGFVPARPFRVNAGPVHAYVRMADGSTKYLSEVRAGDQVLVVGPRPASTLTSTAETPQSWPVRAVTVGRCKIEPRPLLMVSFDAGGAEGQLFLQQAETVRLVSGDGGGGGAVSVTNLGQGDVVLVQRSARGTHVGRAISARVTEL</sequence>
<keyword evidence="2" id="KW-0057">Aromatic amino acid biosynthesis</keyword>
<keyword evidence="1" id="KW-0028">Amino-acid biosynthesis</keyword>
<name>A0A836CH94_9STRA</name>
<dbReference type="InterPro" id="IPR056179">
    <property type="entry name" value="DHQS_C"/>
</dbReference>
<dbReference type="GO" id="GO:0003856">
    <property type="term" value="F:3-dehydroquinate synthase activity"/>
    <property type="evidence" value="ECO:0007669"/>
    <property type="project" value="InterPro"/>
</dbReference>
<keyword evidence="5" id="KW-1185">Reference proteome</keyword>
<organism evidence="4 5">
    <name type="scientific">Tribonema minus</name>
    <dbReference type="NCBI Taxonomy" id="303371"/>
    <lineage>
        <taxon>Eukaryota</taxon>
        <taxon>Sar</taxon>
        <taxon>Stramenopiles</taxon>
        <taxon>Ochrophyta</taxon>
        <taxon>PX clade</taxon>
        <taxon>Xanthophyceae</taxon>
        <taxon>Tribonematales</taxon>
        <taxon>Tribonemataceae</taxon>
        <taxon>Tribonema</taxon>
    </lineage>
</organism>
<proteinExistence type="predicted"/>
<dbReference type="Proteomes" id="UP000664859">
    <property type="component" value="Unassembled WGS sequence"/>
</dbReference>
<dbReference type="OrthoDB" id="3275at2759"/>
<dbReference type="Pfam" id="PF26558">
    <property type="entry name" value="DHQS_2nd"/>
    <property type="match status" value="1"/>
</dbReference>
<evidence type="ECO:0000256" key="1">
    <source>
        <dbReference type="ARBA" id="ARBA00022605"/>
    </source>
</evidence>
<accession>A0A836CH94</accession>
<evidence type="ECO:0000313" key="4">
    <source>
        <dbReference type="EMBL" id="KAG5186505.1"/>
    </source>
</evidence>
<protein>
    <submittedName>
        <fullName evidence="4">3-dehydroquinate synthase</fullName>
    </submittedName>
</protein>
<reference evidence="4" key="1">
    <citation type="submission" date="2021-02" db="EMBL/GenBank/DDBJ databases">
        <title>First Annotated Genome of the Yellow-green Alga Tribonema minus.</title>
        <authorList>
            <person name="Mahan K.M."/>
        </authorList>
    </citation>
    <scope>NUCLEOTIDE SEQUENCE</scope>
    <source>
        <strain evidence="4">UTEX B ZZ1240</strain>
    </source>
</reference>
<evidence type="ECO:0000259" key="3">
    <source>
        <dbReference type="Pfam" id="PF26558"/>
    </source>
</evidence>
<dbReference type="InterPro" id="IPR002812">
    <property type="entry name" value="DHQS"/>
</dbReference>
<gene>
    <name evidence="4" type="ORF">JKP88DRAFT_195701</name>
</gene>
<dbReference type="GO" id="GO:0009073">
    <property type="term" value="P:aromatic amino acid family biosynthetic process"/>
    <property type="evidence" value="ECO:0007669"/>
    <property type="project" value="UniProtKB-KW"/>
</dbReference>
<dbReference type="AlphaFoldDB" id="A0A836CH94"/>
<dbReference type="GO" id="GO:0008652">
    <property type="term" value="P:amino acid biosynthetic process"/>
    <property type="evidence" value="ECO:0007669"/>
    <property type="project" value="UniProtKB-KW"/>
</dbReference>
<dbReference type="EMBL" id="JAFCMP010000112">
    <property type="protein sequence ID" value="KAG5186505.1"/>
    <property type="molecule type" value="Genomic_DNA"/>
</dbReference>
<comment type="caution">
    <text evidence="4">The sequence shown here is derived from an EMBL/GenBank/DDBJ whole genome shotgun (WGS) entry which is preliminary data.</text>
</comment>
<dbReference type="PANTHER" id="PTHR33563:SF1">
    <property type="entry name" value="3-DEHYDROQUINATE SYNTHASE"/>
    <property type="match status" value="1"/>
</dbReference>
<dbReference type="PANTHER" id="PTHR33563">
    <property type="match status" value="1"/>
</dbReference>
<feature type="domain" description="3-dehydroquinate synthase C-terminal" evidence="3">
    <location>
        <begin position="6"/>
        <end position="196"/>
    </location>
</feature>
<evidence type="ECO:0000256" key="2">
    <source>
        <dbReference type="ARBA" id="ARBA00023141"/>
    </source>
</evidence>
<dbReference type="GO" id="GO:0016491">
    <property type="term" value="F:oxidoreductase activity"/>
    <property type="evidence" value="ECO:0007669"/>
    <property type="project" value="InterPro"/>
</dbReference>
<evidence type="ECO:0000313" key="5">
    <source>
        <dbReference type="Proteomes" id="UP000664859"/>
    </source>
</evidence>